<evidence type="ECO:0000256" key="2">
    <source>
        <dbReference type="ARBA" id="ARBA00023043"/>
    </source>
</evidence>
<keyword evidence="1" id="KW-0677">Repeat</keyword>
<feature type="repeat" description="ANK" evidence="3">
    <location>
        <begin position="295"/>
        <end position="328"/>
    </location>
</feature>
<accession>A0A3M7T952</accession>
<dbReference type="SUPFAM" id="SSF48403">
    <property type="entry name" value="Ankyrin repeat"/>
    <property type="match status" value="2"/>
</dbReference>
<dbReference type="InterPro" id="IPR036770">
    <property type="entry name" value="Ankyrin_rpt-contain_sf"/>
</dbReference>
<dbReference type="Proteomes" id="UP000276133">
    <property type="component" value="Unassembled WGS sequence"/>
</dbReference>
<dbReference type="Pfam" id="PF13637">
    <property type="entry name" value="Ank_4"/>
    <property type="match status" value="1"/>
</dbReference>
<dbReference type="STRING" id="10195.A0A3M7T952"/>
<protein>
    <submittedName>
        <fullName evidence="4">Serine threonine-phosphatase 6 regulatory ankyrin repeat subunit A isoform X4</fullName>
    </submittedName>
</protein>
<dbReference type="PROSITE" id="PS50297">
    <property type="entry name" value="ANK_REP_REGION"/>
    <property type="match status" value="5"/>
</dbReference>
<keyword evidence="5" id="KW-1185">Reference proteome</keyword>
<dbReference type="InterPro" id="IPR002110">
    <property type="entry name" value="Ankyrin_rpt"/>
</dbReference>
<dbReference type="PANTHER" id="PTHR24173:SF83">
    <property type="entry name" value="SOCS BOX DOMAIN-CONTAINING PROTEIN"/>
    <property type="match status" value="1"/>
</dbReference>
<keyword evidence="2 3" id="KW-0040">ANK repeat</keyword>
<dbReference type="PROSITE" id="PS50088">
    <property type="entry name" value="ANK_REPEAT"/>
    <property type="match status" value="6"/>
</dbReference>
<name>A0A3M7T952_BRAPC</name>
<gene>
    <name evidence="4" type="ORF">BpHYR1_035185</name>
</gene>
<proteinExistence type="predicted"/>
<dbReference type="PANTHER" id="PTHR24173">
    <property type="entry name" value="ANKYRIN REPEAT CONTAINING"/>
    <property type="match status" value="1"/>
</dbReference>
<dbReference type="SMART" id="SM00248">
    <property type="entry name" value="ANK"/>
    <property type="match status" value="11"/>
</dbReference>
<comment type="caution">
    <text evidence="4">The sequence shown here is derived from an EMBL/GenBank/DDBJ whole genome shotgun (WGS) entry which is preliminary data.</text>
</comment>
<feature type="repeat" description="ANK" evidence="3">
    <location>
        <begin position="362"/>
        <end position="391"/>
    </location>
</feature>
<feature type="repeat" description="ANK" evidence="3">
    <location>
        <begin position="96"/>
        <end position="128"/>
    </location>
</feature>
<dbReference type="Pfam" id="PF12796">
    <property type="entry name" value="Ank_2"/>
    <property type="match status" value="2"/>
</dbReference>
<dbReference type="AlphaFoldDB" id="A0A3M7T952"/>
<dbReference type="OrthoDB" id="7464126at2759"/>
<evidence type="ECO:0000256" key="1">
    <source>
        <dbReference type="ARBA" id="ARBA00022737"/>
    </source>
</evidence>
<evidence type="ECO:0000313" key="5">
    <source>
        <dbReference type="Proteomes" id="UP000276133"/>
    </source>
</evidence>
<dbReference type="Gene3D" id="1.25.40.20">
    <property type="entry name" value="Ankyrin repeat-containing domain"/>
    <property type="match status" value="3"/>
</dbReference>
<evidence type="ECO:0000313" key="4">
    <source>
        <dbReference type="EMBL" id="RNA44592.1"/>
    </source>
</evidence>
<evidence type="ECO:0000256" key="3">
    <source>
        <dbReference type="PROSITE-ProRule" id="PRU00023"/>
    </source>
</evidence>
<dbReference type="EMBL" id="REGN01000082">
    <property type="protein sequence ID" value="RNA44592.1"/>
    <property type="molecule type" value="Genomic_DNA"/>
</dbReference>
<feature type="repeat" description="ANK" evidence="3">
    <location>
        <begin position="195"/>
        <end position="227"/>
    </location>
</feature>
<sequence length="391" mass="43362">MIDLRSESPLIQAVFYGNIDEVKSLLNKKIEVNYQSLYGKLRPLHVAAHCSGNFKPVQKEDSQEANSSDENLHETYIQMVKLLCQTGARVNIKDSNQLTPLHYACRSNSHRAVEILLGYSADANARDKNWQTPLHICSMYNAVECARLILPYILNIDASDKQGRSSLAHACFNGNYEMVELLLQNGANSNIHDKHERKPIHWASYMGYTDLINLLVKHGADVNSLDKDLYTPLLAACASGKSEETIKLLIDLESDVTSTTLQDSNIFHLACLNGHDHVVRELLYTHNLSIAQNSKGYHPLHYAASCKRGAFCVELLIGLNYDVNMNSHDKKTPMHLAALHGITSSAQVLFSNGALINVKDSDGNTPLHLAASNGQTSMVEFLVESGANIYM</sequence>
<feature type="repeat" description="ANK" evidence="3">
    <location>
        <begin position="162"/>
        <end position="194"/>
    </location>
</feature>
<feature type="repeat" description="ANK" evidence="3">
    <location>
        <begin position="329"/>
        <end position="361"/>
    </location>
</feature>
<reference evidence="4 5" key="1">
    <citation type="journal article" date="2018" name="Sci. Rep.">
        <title>Genomic signatures of local adaptation to the degree of environmental predictability in rotifers.</title>
        <authorList>
            <person name="Franch-Gras L."/>
            <person name="Hahn C."/>
            <person name="Garcia-Roger E.M."/>
            <person name="Carmona M.J."/>
            <person name="Serra M."/>
            <person name="Gomez A."/>
        </authorList>
    </citation>
    <scope>NUCLEOTIDE SEQUENCE [LARGE SCALE GENOMIC DNA]</scope>
    <source>
        <strain evidence="4">HYR1</strain>
    </source>
</reference>
<organism evidence="4 5">
    <name type="scientific">Brachionus plicatilis</name>
    <name type="common">Marine rotifer</name>
    <name type="synonym">Brachionus muelleri</name>
    <dbReference type="NCBI Taxonomy" id="10195"/>
    <lineage>
        <taxon>Eukaryota</taxon>
        <taxon>Metazoa</taxon>
        <taxon>Spiralia</taxon>
        <taxon>Gnathifera</taxon>
        <taxon>Rotifera</taxon>
        <taxon>Eurotatoria</taxon>
        <taxon>Monogononta</taxon>
        <taxon>Pseudotrocha</taxon>
        <taxon>Ploima</taxon>
        <taxon>Brachionidae</taxon>
        <taxon>Brachionus</taxon>
    </lineage>
</organism>